<gene>
    <name evidence="2" type="ORF">D0511_15145</name>
</gene>
<evidence type="ECO:0008006" key="4">
    <source>
        <dbReference type="Google" id="ProtNLM"/>
    </source>
</evidence>
<evidence type="ECO:0000313" key="3">
    <source>
        <dbReference type="Proteomes" id="UP000258102"/>
    </source>
</evidence>
<proteinExistence type="predicted"/>
<evidence type="ECO:0000256" key="1">
    <source>
        <dbReference type="SAM" id="Phobius"/>
    </source>
</evidence>
<sequence length="195" mass="21679">MQFVKRYEEATGLDLGGAITLFIVFLVSLLLLACVSSFYDLKETIFGASITKHVSDIMTEHEAGKSIFLLSFVVLVLGFIKSTQIKEGVNQFFENRIVIPTTNFLIGLISVMLAVSTSVSVSLVATYGVTDQVIIILFYAYLKNIVLSLFLLYPLIILNFNSSGTMPNSKKYILALVSVVMYIATLSFYHEIDIF</sequence>
<keyword evidence="1" id="KW-0812">Transmembrane</keyword>
<evidence type="ECO:0000313" key="2">
    <source>
        <dbReference type="EMBL" id="AXR03262.1"/>
    </source>
</evidence>
<name>A0AAD0W554_PSEO7</name>
<dbReference type="PROSITE" id="PS51257">
    <property type="entry name" value="PROKAR_LIPOPROTEIN"/>
    <property type="match status" value="1"/>
</dbReference>
<reference evidence="2 3" key="1">
    <citation type="submission" date="2018-08" db="EMBL/GenBank/DDBJ databases">
        <title>Whole Genome Sequences of Two Pseudoalteromonas piscicida Strains, DE1-A and DE2-A, which Exhibit Strong Antibacterial Activity against Vibrio vulnificus.</title>
        <authorList>
            <person name="Richards G.P."/>
            <person name="Needleman D.S."/>
            <person name="Watson M.A."/>
            <person name="Polson S.W."/>
        </authorList>
    </citation>
    <scope>NUCLEOTIDE SEQUENCE [LARGE SCALE GENOMIC DNA]</scope>
    <source>
        <strain evidence="2 3">DE2-A</strain>
    </source>
</reference>
<feature type="transmembrane region" description="Helical" evidence="1">
    <location>
        <begin position="104"/>
        <end position="127"/>
    </location>
</feature>
<dbReference type="AlphaFoldDB" id="A0AAD0W554"/>
<dbReference type="KEGG" id="ppis:B1L02_02615"/>
<keyword evidence="1" id="KW-0472">Membrane</keyword>
<protein>
    <recommendedName>
        <fullName evidence="4">Yip1 domain-containing protein</fullName>
    </recommendedName>
</protein>
<dbReference type="RefSeq" id="WP_088529802.1">
    <property type="nucleotide sequence ID" value="NZ_CP021646.1"/>
</dbReference>
<dbReference type="Proteomes" id="UP000258102">
    <property type="component" value="Chromosome 1"/>
</dbReference>
<feature type="transmembrane region" description="Helical" evidence="1">
    <location>
        <begin position="12"/>
        <end position="39"/>
    </location>
</feature>
<feature type="transmembrane region" description="Helical" evidence="1">
    <location>
        <begin position="66"/>
        <end position="83"/>
    </location>
</feature>
<keyword evidence="1" id="KW-1133">Transmembrane helix</keyword>
<feature type="transmembrane region" description="Helical" evidence="1">
    <location>
        <begin position="172"/>
        <end position="190"/>
    </location>
</feature>
<feature type="transmembrane region" description="Helical" evidence="1">
    <location>
        <begin position="133"/>
        <end position="160"/>
    </location>
</feature>
<accession>A0AAD0W554</accession>
<organism evidence="2 3">
    <name type="scientific">Pseudoalteromonas piscicida</name>
    <dbReference type="NCBI Taxonomy" id="43662"/>
    <lineage>
        <taxon>Bacteria</taxon>
        <taxon>Pseudomonadati</taxon>
        <taxon>Pseudomonadota</taxon>
        <taxon>Gammaproteobacteria</taxon>
        <taxon>Alteromonadales</taxon>
        <taxon>Pseudoalteromonadaceae</taxon>
        <taxon>Pseudoalteromonas</taxon>
    </lineage>
</organism>
<dbReference type="EMBL" id="CP031761">
    <property type="protein sequence ID" value="AXR03262.1"/>
    <property type="molecule type" value="Genomic_DNA"/>
</dbReference>